<dbReference type="Pfam" id="PF02386">
    <property type="entry name" value="TrkH"/>
    <property type="match status" value="1"/>
</dbReference>
<feature type="transmembrane region" description="Helical" evidence="10">
    <location>
        <begin position="672"/>
        <end position="692"/>
    </location>
</feature>
<protein>
    <recommendedName>
        <fullName evidence="10">Potassium transport protein</fullName>
    </recommendedName>
</protein>
<dbReference type="InterPro" id="IPR051143">
    <property type="entry name" value="TrkH_K-transport"/>
</dbReference>
<reference evidence="12" key="2">
    <citation type="submission" date="2023-05" db="EMBL/GenBank/DDBJ databases">
        <authorList>
            <consortium name="Lawrence Berkeley National Laboratory"/>
            <person name="Steindorff A."/>
            <person name="Hensen N."/>
            <person name="Bonometti L."/>
            <person name="Westerberg I."/>
            <person name="Brannstrom I.O."/>
            <person name="Guillou S."/>
            <person name="Cros-Aarteil S."/>
            <person name="Calhoun S."/>
            <person name="Haridas S."/>
            <person name="Kuo A."/>
            <person name="Mondo S."/>
            <person name="Pangilinan J."/>
            <person name="Riley R."/>
            <person name="Labutti K."/>
            <person name="Andreopoulos B."/>
            <person name="Lipzen A."/>
            <person name="Chen C."/>
            <person name="Yanf M."/>
            <person name="Daum C."/>
            <person name="Ng V."/>
            <person name="Clum A."/>
            <person name="Ohm R."/>
            <person name="Martin F."/>
            <person name="Silar P."/>
            <person name="Natvig D."/>
            <person name="Lalanne C."/>
            <person name="Gautier V."/>
            <person name="Ament-Velasquez S.L."/>
            <person name="Kruys A."/>
            <person name="Hutchinson M.I."/>
            <person name="Powell A.J."/>
            <person name="Barry K."/>
            <person name="Miller A.N."/>
            <person name="Grigoriev I.V."/>
            <person name="Debuchy R."/>
            <person name="Gladieux P."/>
            <person name="Thoren M.H."/>
            <person name="Johannesson H."/>
        </authorList>
    </citation>
    <scope>NUCLEOTIDE SEQUENCE</scope>
    <source>
        <strain evidence="12">PSN243</strain>
    </source>
</reference>
<evidence type="ECO:0000256" key="4">
    <source>
        <dbReference type="ARBA" id="ARBA00022538"/>
    </source>
</evidence>
<dbReference type="GO" id="GO:0005886">
    <property type="term" value="C:plasma membrane"/>
    <property type="evidence" value="ECO:0007669"/>
    <property type="project" value="InterPro"/>
</dbReference>
<organism evidence="12 13">
    <name type="scientific">Podospora aff. communis PSN243</name>
    <dbReference type="NCBI Taxonomy" id="3040156"/>
    <lineage>
        <taxon>Eukaryota</taxon>
        <taxon>Fungi</taxon>
        <taxon>Dikarya</taxon>
        <taxon>Ascomycota</taxon>
        <taxon>Pezizomycotina</taxon>
        <taxon>Sordariomycetes</taxon>
        <taxon>Sordariomycetidae</taxon>
        <taxon>Sordariales</taxon>
        <taxon>Podosporaceae</taxon>
        <taxon>Podospora</taxon>
    </lineage>
</organism>
<keyword evidence="6 10" id="KW-0630">Potassium</keyword>
<feature type="transmembrane region" description="Helical" evidence="10">
    <location>
        <begin position="411"/>
        <end position="435"/>
    </location>
</feature>
<comment type="subcellular location">
    <subcellularLocation>
        <location evidence="1">Membrane</location>
        <topology evidence="1">Multi-pass membrane protein</topology>
    </subcellularLocation>
</comment>
<keyword evidence="9 10" id="KW-0472">Membrane</keyword>
<dbReference type="EMBL" id="MU865952">
    <property type="protein sequence ID" value="KAK4447020.1"/>
    <property type="molecule type" value="Genomic_DNA"/>
</dbReference>
<evidence type="ECO:0000313" key="12">
    <source>
        <dbReference type="EMBL" id="KAK4447020.1"/>
    </source>
</evidence>
<dbReference type="InterPro" id="IPR004773">
    <property type="entry name" value="K/Na_transp_Trk1/HKT1"/>
</dbReference>
<evidence type="ECO:0000256" key="7">
    <source>
        <dbReference type="ARBA" id="ARBA00022989"/>
    </source>
</evidence>
<feature type="transmembrane region" description="Helical" evidence="10">
    <location>
        <begin position="59"/>
        <end position="77"/>
    </location>
</feature>
<dbReference type="PANTHER" id="PTHR31064">
    <property type="entry name" value="POTASSIUM TRANSPORT PROTEIN DDB_G0292412-RELATED"/>
    <property type="match status" value="1"/>
</dbReference>
<feature type="transmembrane region" description="Helical" evidence="10">
    <location>
        <begin position="610"/>
        <end position="627"/>
    </location>
</feature>
<evidence type="ECO:0000256" key="6">
    <source>
        <dbReference type="ARBA" id="ARBA00022958"/>
    </source>
</evidence>
<evidence type="ECO:0000256" key="2">
    <source>
        <dbReference type="ARBA" id="ARBA00009137"/>
    </source>
</evidence>
<evidence type="ECO:0000256" key="10">
    <source>
        <dbReference type="PIRNR" id="PIRNR002450"/>
    </source>
</evidence>
<evidence type="ECO:0000256" key="8">
    <source>
        <dbReference type="ARBA" id="ARBA00023065"/>
    </source>
</evidence>
<evidence type="ECO:0000313" key="13">
    <source>
        <dbReference type="Proteomes" id="UP001321760"/>
    </source>
</evidence>
<feature type="region of interest" description="Disordered" evidence="11">
    <location>
        <begin position="780"/>
        <end position="802"/>
    </location>
</feature>
<feature type="region of interest" description="Disordered" evidence="11">
    <location>
        <begin position="821"/>
        <end position="876"/>
    </location>
</feature>
<dbReference type="InterPro" id="IPR015958">
    <property type="entry name" value="Trk1_fungi"/>
</dbReference>
<dbReference type="PANTHER" id="PTHR31064:SF30">
    <property type="entry name" value="HIGH-AFFINITY POTASSIUM TRANSPORT PROTEIN-RELATED"/>
    <property type="match status" value="1"/>
</dbReference>
<sequence length="876" mass="97767">MPPWWERPWNWTVTQAKALRPSFLSKNPHFNFISVHYFWIIFLALSGSVIIYSSGRGNVAYIDALFFSSGASTQAGLNTVDFNRLNTFQQVVCYIIPMLANPITINSFVVFLRLYWFEKRFQNLVSEARTKRGTMSKSKNRPRDDLVDAEKGVNGRSITVMHSDQPSRITNDGIVLNGKVKDVEDSGSSNMSGAGSANGHVYNDDIRITFADTVKRSDGLGEDAAKIPPARSEEEQHLAILKRQREDNEVLRIPGRLEAEQGLRPERVERGEHDDPATLEAVRSRPQAITIAEPDREMMRAVKEAGETIAGEAKAVAGALSFLRPRKPRFMSKKDIKIHHEEDAVHPPGRWRVQKRQTFNALKTALSGDKDEGTPYLSWEPTIGRNSAFPDLSEEQREELGGIEYRSLKTLALVLTWYFWGFSVLGVIGLVPWILNVNRWGEVVDAAHQGRAWWGFFTANSAFMDLGFTLTPDSMNSFNTAVWPLLLMCFLIVIGNTGFPVMLRFIIWVMSLIIPRGTGLYEELRFLLDHPRRCFTLLFPSGATWWLFWLLIILNGLDVIFFIVLDLGTGPVTEMPAGIKILNGLFEAASTRTAGFSCVNLAELHPGVQVSYMIMMYISVFPIAISVRRTNVYEEQSLGVYGGGREDIDEQVHGSDLSYVGAHLRRQLSFDLWYIFVGLFILAISEGPRVMAHDFGMFEILFEVISAYGTVGMSLGYPDVNASLCSQFTTVGKLVLIAMMIRGRHRGLPYGLDRAILLPSEALNAKEAADAEARMAMARQQSHASVATSGYRGSTAARRRRSLSGERAGVLFTSLLHPGPAKMDLPGHNALHPLHRRNTSQGAEDPEPYARSSSRYEPGAESNTSPAKPRRVSTAI</sequence>
<feature type="compositionally biased region" description="Polar residues" evidence="11">
    <location>
        <begin position="851"/>
        <end position="866"/>
    </location>
</feature>
<comment type="similarity">
    <text evidence="2 10">Belongs to the TrkH potassium transport family.</text>
</comment>
<keyword evidence="8 10" id="KW-0406">Ion transport</keyword>
<keyword evidence="4 10" id="KW-0633">Potassium transport</keyword>
<proteinExistence type="inferred from homology"/>
<dbReference type="AlphaFoldDB" id="A0AAV9GHY7"/>
<feature type="transmembrane region" description="Helical" evidence="10">
    <location>
        <begin position="30"/>
        <end position="52"/>
    </location>
</feature>
<dbReference type="PIRSF" id="PIRSF002450">
    <property type="entry name" value="K+_transpter_TRK"/>
    <property type="match status" value="1"/>
</dbReference>
<accession>A0AAV9GHY7</accession>
<dbReference type="Proteomes" id="UP001321760">
    <property type="component" value="Unassembled WGS sequence"/>
</dbReference>
<feature type="transmembrane region" description="Helical" evidence="10">
    <location>
        <begin position="89"/>
        <end position="116"/>
    </location>
</feature>
<dbReference type="NCBIfam" id="TIGR00934">
    <property type="entry name" value="2a38euk"/>
    <property type="match status" value="1"/>
</dbReference>
<evidence type="ECO:0000256" key="11">
    <source>
        <dbReference type="SAM" id="MobiDB-lite"/>
    </source>
</evidence>
<gene>
    <name evidence="12" type="ORF">QBC34DRAFT_303862</name>
</gene>
<keyword evidence="5 10" id="KW-0812">Transmembrane</keyword>
<dbReference type="GO" id="GO:0030007">
    <property type="term" value="P:intracellular potassium ion homeostasis"/>
    <property type="evidence" value="ECO:0007669"/>
    <property type="project" value="UniProtKB-UniRule"/>
</dbReference>
<keyword evidence="13" id="KW-1185">Reference proteome</keyword>
<evidence type="ECO:0000256" key="1">
    <source>
        <dbReference type="ARBA" id="ARBA00004141"/>
    </source>
</evidence>
<dbReference type="GO" id="GO:0140107">
    <property type="term" value="F:high-affinity potassium ion transmembrane transporter activity"/>
    <property type="evidence" value="ECO:0007669"/>
    <property type="project" value="TreeGrafter"/>
</dbReference>
<name>A0AAV9GHY7_9PEZI</name>
<evidence type="ECO:0000256" key="3">
    <source>
        <dbReference type="ARBA" id="ARBA00022448"/>
    </source>
</evidence>
<keyword evidence="7 10" id="KW-1133">Transmembrane helix</keyword>
<reference evidence="12" key="1">
    <citation type="journal article" date="2023" name="Mol. Phylogenet. Evol.">
        <title>Genome-scale phylogeny and comparative genomics of the fungal order Sordariales.</title>
        <authorList>
            <person name="Hensen N."/>
            <person name="Bonometti L."/>
            <person name="Westerberg I."/>
            <person name="Brannstrom I.O."/>
            <person name="Guillou S."/>
            <person name="Cros-Aarteil S."/>
            <person name="Calhoun S."/>
            <person name="Haridas S."/>
            <person name="Kuo A."/>
            <person name="Mondo S."/>
            <person name="Pangilinan J."/>
            <person name="Riley R."/>
            <person name="LaButti K."/>
            <person name="Andreopoulos B."/>
            <person name="Lipzen A."/>
            <person name="Chen C."/>
            <person name="Yan M."/>
            <person name="Daum C."/>
            <person name="Ng V."/>
            <person name="Clum A."/>
            <person name="Steindorff A."/>
            <person name="Ohm R.A."/>
            <person name="Martin F."/>
            <person name="Silar P."/>
            <person name="Natvig D.O."/>
            <person name="Lalanne C."/>
            <person name="Gautier V."/>
            <person name="Ament-Velasquez S.L."/>
            <person name="Kruys A."/>
            <person name="Hutchinson M.I."/>
            <person name="Powell A.J."/>
            <person name="Barry K."/>
            <person name="Miller A.N."/>
            <person name="Grigoriev I.V."/>
            <person name="Debuchy R."/>
            <person name="Gladieux P."/>
            <person name="Hiltunen Thoren M."/>
            <person name="Johannesson H."/>
        </authorList>
    </citation>
    <scope>NUCLEOTIDE SEQUENCE</scope>
    <source>
        <strain evidence="12">PSN243</strain>
    </source>
</reference>
<comment type="caution">
    <text evidence="12">The sequence shown here is derived from an EMBL/GenBank/DDBJ whole genome shotgun (WGS) entry which is preliminary data.</text>
</comment>
<dbReference type="GO" id="GO:1990573">
    <property type="term" value="P:potassium ion import across plasma membrane"/>
    <property type="evidence" value="ECO:0007669"/>
    <property type="project" value="TreeGrafter"/>
</dbReference>
<keyword evidence="3 10" id="KW-0813">Transport</keyword>
<evidence type="ECO:0000256" key="9">
    <source>
        <dbReference type="ARBA" id="ARBA00023136"/>
    </source>
</evidence>
<feature type="transmembrane region" description="Helical" evidence="10">
    <location>
        <begin position="535"/>
        <end position="565"/>
    </location>
</feature>
<evidence type="ECO:0000256" key="5">
    <source>
        <dbReference type="ARBA" id="ARBA00022692"/>
    </source>
</evidence>
<feature type="compositionally biased region" description="Polar residues" evidence="11">
    <location>
        <begin position="780"/>
        <end position="792"/>
    </location>
</feature>
<dbReference type="InterPro" id="IPR003445">
    <property type="entry name" value="Cat_transpt"/>
</dbReference>
<feature type="transmembrane region" description="Helical" evidence="10">
    <location>
        <begin position="481"/>
        <end position="514"/>
    </location>
</feature>